<accession>A0A4Q7ULC5</accession>
<reference evidence="3 4" key="1">
    <citation type="submission" date="2019-02" db="EMBL/GenBank/DDBJ databases">
        <title>Sequencing the genomes of 1000 actinobacteria strains.</title>
        <authorList>
            <person name="Klenk H.-P."/>
        </authorList>
    </citation>
    <scope>NUCLEOTIDE SEQUENCE [LARGE SCALE GENOMIC DNA]</scope>
    <source>
        <strain evidence="3 4">DSM 45888</strain>
    </source>
</reference>
<protein>
    <submittedName>
        <fullName evidence="3">Uncharacterized protein</fullName>
    </submittedName>
</protein>
<keyword evidence="4" id="KW-1185">Reference proteome</keyword>
<dbReference type="OrthoDB" id="3403968at2"/>
<comment type="caution">
    <text evidence="3">The sequence shown here is derived from an EMBL/GenBank/DDBJ whole genome shotgun (WGS) entry which is preliminary data.</text>
</comment>
<feature type="transmembrane region" description="Helical" evidence="2">
    <location>
        <begin position="42"/>
        <end position="64"/>
    </location>
</feature>
<dbReference type="Proteomes" id="UP000293781">
    <property type="component" value="Unassembled WGS sequence"/>
</dbReference>
<evidence type="ECO:0000313" key="3">
    <source>
        <dbReference type="EMBL" id="RZT81221.1"/>
    </source>
</evidence>
<feature type="compositionally biased region" description="Pro residues" evidence="1">
    <location>
        <begin position="70"/>
        <end position="94"/>
    </location>
</feature>
<evidence type="ECO:0000256" key="1">
    <source>
        <dbReference type="SAM" id="MobiDB-lite"/>
    </source>
</evidence>
<dbReference type="RefSeq" id="WP_130404826.1">
    <property type="nucleotide sequence ID" value="NZ_JBEZZO010000002.1"/>
</dbReference>
<keyword evidence="2" id="KW-1133">Transmembrane helix</keyword>
<keyword evidence="2" id="KW-0812">Transmembrane</keyword>
<proteinExistence type="predicted"/>
<dbReference type="AlphaFoldDB" id="A0A4Q7ULC5"/>
<evidence type="ECO:0000256" key="2">
    <source>
        <dbReference type="SAM" id="Phobius"/>
    </source>
</evidence>
<name>A0A4Q7ULC5_9ACTN</name>
<keyword evidence="2" id="KW-0472">Membrane</keyword>
<feature type="compositionally biased region" description="Low complexity" evidence="1">
    <location>
        <begin position="95"/>
        <end position="108"/>
    </location>
</feature>
<gene>
    <name evidence="3" type="ORF">EV382_4496</name>
</gene>
<dbReference type="EMBL" id="SHKK01000001">
    <property type="protein sequence ID" value="RZT81221.1"/>
    <property type="molecule type" value="Genomic_DNA"/>
</dbReference>
<sequence length="401" mass="42506">MSDIDQRLRDRFAAYRAETLPQIAGPGPAQARRTLRRRRRTTAVAVAVAAVALAVAPIVANAALRGDGSVPPPAQTGEPITPPTSAPAPTPSAPLTPSTTTSTSPAAPDGRISRAQLLAARVDLPAWPSGMPETCLTSDVRLRPPSSTDYVSILADLELRHTDLDGDGASETVALVACRFGEALAKQLVAFDRDGNGAIVTMGRVVGTGDRVEDITDFAVTDGGRVRAQVADLQPCCSTPSYWARAQWRTYRWDGDRFPQSAGPTAFGPDTRLTDLVLTGGDLVLGPAGTGGRRPGTLTLTVTNKGPVDVARVGFGELKLIGTPDGGDWSACTPWHSDGSGADCLVPGLRAGERHTYRFRFLVNPSTVADSSPRLVHFDEDGRFWKDLTSKDNHVKLRVVS</sequence>
<feature type="region of interest" description="Disordered" evidence="1">
    <location>
        <begin position="69"/>
        <end position="109"/>
    </location>
</feature>
<organism evidence="3 4">
    <name type="scientific">Micromonospora violae</name>
    <dbReference type="NCBI Taxonomy" id="1278207"/>
    <lineage>
        <taxon>Bacteria</taxon>
        <taxon>Bacillati</taxon>
        <taxon>Actinomycetota</taxon>
        <taxon>Actinomycetes</taxon>
        <taxon>Micromonosporales</taxon>
        <taxon>Micromonosporaceae</taxon>
        <taxon>Micromonospora</taxon>
    </lineage>
</organism>
<evidence type="ECO:0000313" key="4">
    <source>
        <dbReference type="Proteomes" id="UP000293781"/>
    </source>
</evidence>